<dbReference type="InterPro" id="IPR011990">
    <property type="entry name" value="TPR-like_helical_dom_sf"/>
</dbReference>
<dbReference type="OrthoDB" id="1080118at2"/>
<dbReference type="InterPro" id="IPR012944">
    <property type="entry name" value="SusD_RagB_dom"/>
</dbReference>
<dbReference type="Pfam" id="PF07980">
    <property type="entry name" value="SusD_RagB"/>
    <property type="match status" value="1"/>
</dbReference>
<proteinExistence type="inferred from homology"/>
<accession>A0A979G2H4</accession>
<comment type="subcellular location">
    <subcellularLocation>
        <location evidence="1">Cell outer membrane</location>
    </subcellularLocation>
</comment>
<comment type="similarity">
    <text evidence="2">Belongs to the SusD family.</text>
</comment>
<reference evidence="10" key="1">
    <citation type="submission" date="2009-08" db="EMBL/GenBank/DDBJ databases">
        <title>The complete genome of Chitinophaga pinensis DSM 2588.</title>
        <authorList>
            <consortium name="US DOE Joint Genome Institute (JGI-PGF)"/>
            <person name="Lucas S."/>
            <person name="Copeland A."/>
            <person name="Lapidus A."/>
            <person name="Glavina del Rio T."/>
            <person name="Dalin E."/>
            <person name="Tice H."/>
            <person name="Bruce D."/>
            <person name="Goodwin L."/>
            <person name="Pitluck S."/>
            <person name="Kyrpides N."/>
            <person name="Mavromatis K."/>
            <person name="Ivanova N."/>
            <person name="Mikhailova N."/>
            <person name="Sims D."/>
            <person name="Meinche L."/>
            <person name="Brettin T."/>
            <person name="Detter J.C."/>
            <person name="Han C."/>
            <person name="Larimer F."/>
            <person name="Land M."/>
            <person name="Hauser L."/>
            <person name="Markowitz V."/>
            <person name="Cheng J.-F."/>
            <person name="Hugenholtz P."/>
            <person name="Woyke T."/>
            <person name="Wu D."/>
            <person name="Spring S."/>
            <person name="Klenk H.-P."/>
            <person name="Eisen J.A."/>
        </authorList>
    </citation>
    <scope>NUCLEOTIDE SEQUENCE [LARGE SCALE GENOMIC DNA]</scope>
    <source>
        <strain evidence="10">ATCC 43595 / DSM 2588 / LMG 13176 / NBRC 15968 / NCIMB 11800 / UQM 2034</strain>
    </source>
</reference>
<evidence type="ECO:0000256" key="5">
    <source>
        <dbReference type="ARBA" id="ARBA00023237"/>
    </source>
</evidence>
<dbReference type="Proteomes" id="UP000002215">
    <property type="component" value="Chromosome"/>
</dbReference>
<name>A0A979G2H4_CHIPD</name>
<dbReference type="RefSeq" id="WP_012789750.1">
    <property type="nucleotide sequence ID" value="NC_013132.1"/>
</dbReference>
<reference evidence="9 10" key="2">
    <citation type="journal article" date="2010" name="Stand. Genomic Sci.">
        <title>Complete genome sequence of Chitinophaga pinensis type strain (UQM 2034).</title>
        <authorList>
            <person name="Glavina Del Rio T."/>
            <person name="Abt B."/>
            <person name="Spring S."/>
            <person name="Lapidus A."/>
            <person name="Nolan M."/>
            <person name="Tice H."/>
            <person name="Copeland A."/>
            <person name="Cheng J.F."/>
            <person name="Chen F."/>
            <person name="Bruce D."/>
            <person name="Goodwin L."/>
            <person name="Pitluck S."/>
            <person name="Ivanova N."/>
            <person name="Mavromatis K."/>
            <person name="Mikhailova N."/>
            <person name="Pati A."/>
            <person name="Chen A."/>
            <person name="Palaniappan K."/>
            <person name="Land M."/>
            <person name="Hauser L."/>
            <person name="Chang Y.J."/>
            <person name="Jeffries C.D."/>
            <person name="Chain P."/>
            <person name="Saunders E."/>
            <person name="Detter J.C."/>
            <person name="Brettin T."/>
            <person name="Rohde M."/>
            <person name="Goker M."/>
            <person name="Bristow J."/>
            <person name="Eisen J.A."/>
            <person name="Markowitz V."/>
            <person name="Hugenholtz P."/>
            <person name="Kyrpides N.C."/>
            <person name="Klenk H.P."/>
            <person name="Lucas S."/>
        </authorList>
    </citation>
    <scope>NUCLEOTIDE SEQUENCE [LARGE SCALE GENOMIC DNA]</scope>
    <source>
        <strain evidence="10">ATCC 43595 / DSM 2588 / LMG 13176 / NBRC 15968 / NCIMB 11800 / UQM 2034</strain>
    </source>
</reference>
<sequence>MRIIKFKLSGVGIAGYLSLLLLAHTACNKQLDELTPHNVNFEDQQFLTASGYTKATIGNYSYFASSNYENSWFNISEYRGNNVRIIDQTSTSNLADAKNIDAFNYANSESKDYGYSYQFWQASYQGLLGINMVLKNVREDETDPIILQAKAENLFLRANMFFNLVRVYGRPYYQNPETNLGVPLILTPIMTTGNPPGRATIKETYAQILKDLMIAIPLFSQVNANSYAGKYAAFALLSRVYLYMSGTFSQPSAEYAKLSAQYADSVIINSGNQLLQGADYVNYYTIPNQSNKETIWAVNHEISTMQLPILLNQPTGVYTGSTQYSTGQVKPSPDLLGLLEAGDLRRNFYKVDKYPNNNIDTFSTTKYTYKYTAVYYSNAAVHHLRLAEVYLNRAEARLKAGDNGSALEDLNIIHMRAGLTRLTGLSGQDLFNAILKERRLELAFEGHNSYDDFRNGLPMIRNYGSFNSTPLTVNATAANVVLRIPLDVLTENANMKQNEQ</sequence>
<evidence type="ECO:0000259" key="8">
    <source>
        <dbReference type="Pfam" id="PF14322"/>
    </source>
</evidence>
<evidence type="ECO:0000256" key="6">
    <source>
        <dbReference type="SAM" id="SignalP"/>
    </source>
</evidence>
<evidence type="ECO:0000256" key="4">
    <source>
        <dbReference type="ARBA" id="ARBA00023136"/>
    </source>
</evidence>
<keyword evidence="5" id="KW-0998">Cell outer membrane</keyword>
<evidence type="ECO:0000256" key="2">
    <source>
        <dbReference type="ARBA" id="ARBA00006275"/>
    </source>
</evidence>
<dbReference type="Gene3D" id="1.25.40.390">
    <property type="match status" value="1"/>
</dbReference>
<feature type="signal peptide" evidence="6">
    <location>
        <begin position="1"/>
        <end position="23"/>
    </location>
</feature>
<dbReference type="GO" id="GO:0009279">
    <property type="term" value="C:cell outer membrane"/>
    <property type="evidence" value="ECO:0007669"/>
    <property type="project" value="UniProtKB-SubCell"/>
</dbReference>
<evidence type="ECO:0000256" key="3">
    <source>
        <dbReference type="ARBA" id="ARBA00022729"/>
    </source>
</evidence>
<dbReference type="Pfam" id="PF14322">
    <property type="entry name" value="SusD-like_3"/>
    <property type="match status" value="1"/>
</dbReference>
<dbReference type="SUPFAM" id="SSF48452">
    <property type="entry name" value="TPR-like"/>
    <property type="match status" value="1"/>
</dbReference>
<keyword evidence="4" id="KW-0472">Membrane</keyword>
<dbReference type="InterPro" id="IPR033985">
    <property type="entry name" value="SusD-like_N"/>
</dbReference>
<dbReference type="AlphaFoldDB" id="A0A979G2H4"/>
<evidence type="ECO:0000313" key="9">
    <source>
        <dbReference type="EMBL" id="ACU59574.1"/>
    </source>
</evidence>
<protein>
    <submittedName>
        <fullName evidence="9">RagB/SusD domain protein</fullName>
    </submittedName>
</protein>
<keyword evidence="3 6" id="KW-0732">Signal</keyword>
<dbReference type="KEGG" id="cpi:Cpin_2081"/>
<evidence type="ECO:0000313" key="10">
    <source>
        <dbReference type="Proteomes" id="UP000002215"/>
    </source>
</evidence>
<gene>
    <name evidence="9" type="ordered locus">Cpin_2081</name>
</gene>
<feature type="domain" description="RagB/SusD" evidence="7">
    <location>
        <begin position="348"/>
        <end position="455"/>
    </location>
</feature>
<dbReference type="EMBL" id="CP001699">
    <property type="protein sequence ID" value="ACU59574.1"/>
    <property type="molecule type" value="Genomic_DNA"/>
</dbReference>
<evidence type="ECO:0000259" key="7">
    <source>
        <dbReference type="Pfam" id="PF07980"/>
    </source>
</evidence>
<evidence type="ECO:0000256" key="1">
    <source>
        <dbReference type="ARBA" id="ARBA00004442"/>
    </source>
</evidence>
<feature type="chain" id="PRO_5036926283" evidence="6">
    <location>
        <begin position="24"/>
        <end position="500"/>
    </location>
</feature>
<feature type="domain" description="SusD-like N-terminal" evidence="8">
    <location>
        <begin position="90"/>
        <end position="242"/>
    </location>
</feature>
<organism evidence="9 10">
    <name type="scientific">Chitinophaga pinensis (strain ATCC 43595 / DSM 2588 / LMG 13176 / NBRC 15968 / NCIMB 11800 / UQM 2034)</name>
    <dbReference type="NCBI Taxonomy" id="485918"/>
    <lineage>
        <taxon>Bacteria</taxon>
        <taxon>Pseudomonadati</taxon>
        <taxon>Bacteroidota</taxon>
        <taxon>Chitinophagia</taxon>
        <taxon>Chitinophagales</taxon>
        <taxon>Chitinophagaceae</taxon>
        <taxon>Chitinophaga</taxon>
    </lineage>
</organism>